<evidence type="ECO:0000313" key="2">
    <source>
        <dbReference type="Proteomes" id="UP001595846"/>
    </source>
</evidence>
<dbReference type="EMBL" id="JBHSAQ010000016">
    <property type="protein sequence ID" value="MFC3960155.1"/>
    <property type="molecule type" value="Genomic_DNA"/>
</dbReference>
<dbReference type="GeneID" id="73901517"/>
<accession>A0ABD5NTW6</accession>
<protein>
    <submittedName>
        <fullName evidence="1">Uncharacterized protein</fullName>
    </submittedName>
</protein>
<dbReference type="Proteomes" id="UP001595846">
    <property type="component" value="Unassembled WGS sequence"/>
</dbReference>
<name>A0ABD5NTW6_9EURY</name>
<proteinExistence type="predicted"/>
<comment type="caution">
    <text evidence="1">The sequence shown here is derived from an EMBL/GenBank/DDBJ whole genome shotgun (WGS) entry which is preliminary data.</text>
</comment>
<dbReference type="AlphaFoldDB" id="A0ABD5NTW6"/>
<dbReference type="RefSeq" id="WP_256532434.1">
    <property type="nucleotide sequence ID" value="NZ_CP101824.1"/>
</dbReference>
<keyword evidence="2" id="KW-1185">Reference proteome</keyword>
<sequence>MNYTRRAATMGLVGSGTLLLTRSLGSPTSEIERESPIAVADDADAYLGLIEDGDGIVTAGQLFETDRARPAPATFAVANQLSTAVTVTLDSASHRLGFRRAAPEGCLCESTRSLELTAIEPGTAHTVAVSPGDDETTVTDAIRIRARTVTGTTTAEARRSITVDAAPFARVTDRAYLLSLYRCDRSDTVSLVVSDRTRGVRRDCTAFPSRRPGRLVLVVEPTPSIARPTVSVAGPSDDGVDESLSWAVDEPLSALADRPPASLSVETTPDVTAVTRTLEDGPSTGSSAHSSYAIALGEEDIADTVSVVTVSLPSRDS</sequence>
<evidence type="ECO:0000313" key="1">
    <source>
        <dbReference type="EMBL" id="MFC3960155.1"/>
    </source>
</evidence>
<gene>
    <name evidence="1" type="ORF">ACFOUR_17485</name>
</gene>
<organism evidence="1 2">
    <name type="scientific">Halovivax cerinus</name>
    <dbReference type="NCBI Taxonomy" id="1487865"/>
    <lineage>
        <taxon>Archaea</taxon>
        <taxon>Methanobacteriati</taxon>
        <taxon>Methanobacteriota</taxon>
        <taxon>Stenosarchaea group</taxon>
        <taxon>Halobacteria</taxon>
        <taxon>Halobacteriales</taxon>
        <taxon>Natrialbaceae</taxon>
        <taxon>Halovivax</taxon>
    </lineage>
</organism>
<reference evidence="1 2" key="1">
    <citation type="journal article" date="2019" name="Int. J. Syst. Evol. Microbiol.">
        <title>The Global Catalogue of Microorganisms (GCM) 10K type strain sequencing project: providing services to taxonomists for standard genome sequencing and annotation.</title>
        <authorList>
            <consortium name="The Broad Institute Genomics Platform"/>
            <consortium name="The Broad Institute Genome Sequencing Center for Infectious Disease"/>
            <person name="Wu L."/>
            <person name="Ma J."/>
        </authorList>
    </citation>
    <scope>NUCLEOTIDE SEQUENCE [LARGE SCALE GENOMIC DNA]</scope>
    <source>
        <strain evidence="1 2">IBRC-M 10256</strain>
    </source>
</reference>